<dbReference type="EMBL" id="MU071148">
    <property type="protein sequence ID" value="KAF5826234.1"/>
    <property type="molecule type" value="Genomic_DNA"/>
</dbReference>
<sequence length="134" mass="15105">MLTRVATLQQPLAATRRRSSLSCCTHWHACVRARLGGGWAKCCKLSSTHPAKYKRCPEMALPPQCDCVVPAATAKGWAFPCSMLCLMYNMFFCIMDACVRLLLHAWPCNRSDCDACVCSMLQRRPYHCNNVWSL</sequence>
<name>A0ABQ7FV05_DUNSA</name>
<reference evidence="1" key="1">
    <citation type="submission" date="2017-08" db="EMBL/GenBank/DDBJ databases">
        <authorList>
            <person name="Polle J.E."/>
            <person name="Barry K."/>
            <person name="Cushman J."/>
            <person name="Schmutz J."/>
            <person name="Tran D."/>
            <person name="Hathwaick L.T."/>
            <person name="Yim W.C."/>
            <person name="Jenkins J."/>
            <person name="Mckie-Krisberg Z.M."/>
            <person name="Prochnik S."/>
            <person name="Lindquist E."/>
            <person name="Dockter R.B."/>
            <person name="Adam C."/>
            <person name="Molina H."/>
            <person name="Bunkerborg J."/>
            <person name="Jin E."/>
            <person name="Buchheim M."/>
            <person name="Magnuson J."/>
        </authorList>
    </citation>
    <scope>NUCLEOTIDE SEQUENCE</scope>
    <source>
        <strain evidence="1">CCAP 19/18</strain>
    </source>
</reference>
<evidence type="ECO:0000313" key="2">
    <source>
        <dbReference type="Proteomes" id="UP000815325"/>
    </source>
</evidence>
<proteinExistence type="predicted"/>
<evidence type="ECO:0000313" key="1">
    <source>
        <dbReference type="EMBL" id="KAF5826234.1"/>
    </source>
</evidence>
<keyword evidence="2" id="KW-1185">Reference proteome</keyword>
<gene>
    <name evidence="1" type="ORF">DUNSADRAFT_4024</name>
</gene>
<accession>A0ABQ7FV05</accession>
<dbReference type="Proteomes" id="UP000815325">
    <property type="component" value="Unassembled WGS sequence"/>
</dbReference>
<comment type="caution">
    <text evidence="1">The sequence shown here is derived from an EMBL/GenBank/DDBJ whole genome shotgun (WGS) entry which is preliminary data.</text>
</comment>
<protein>
    <submittedName>
        <fullName evidence="1">Uncharacterized protein</fullName>
    </submittedName>
</protein>
<organism evidence="1 2">
    <name type="scientific">Dunaliella salina</name>
    <name type="common">Green alga</name>
    <name type="synonym">Protococcus salinus</name>
    <dbReference type="NCBI Taxonomy" id="3046"/>
    <lineage>
        <taxon>Eukaryota</taxon>
        <taxon>Viridiplantae</taxon>
        <taxon>Chlorophyta</taxon>
        <taxon>core chlorophytes</taxon>
        <taxon>Chlorophyceae</taxon>
        <taxon>CS clade</taxon>
        <taxon>Chlamydomonadales</taxon>
        <taxon>Dunaliellaceae</taxon>
        <taxon>Dunaliella</taxon>
    </lineage>
</organism>